<evidence type="ECO:0000259" key="4">
    <source>
        <dbReference type="Pfam" id="PF11893"/>
    </source>
</evidence>
<evidence type="ECO:0000256" key="1">
    <source>
        <dbReference type="SAM" id="MobiDB-lite"/>
    </source>
</evidence>
<dbReference type="CDD" id="cd16148">
    <property type="entry name" value="sulfatase_like"/>
    <property type="match status" value="1"/>
</dbReference>
<dbReference type="SUPFAM" id="SSF53649">
    <property type="entry name" value="Alkaline phosphatase-like"/>
    <property type="match status" value="1"/>
</dbReference>
<keyword evidence="6" id="KW-1185">Reference proteome</keyword>
<feature type="domain" description="Sulfatase N-terminal" evidence="3">
    <location>
        <begin position="199"/>
        <end position="490"/>
    </location>
</feature>
<dbReference type="OrthoDB" id="9803751at2"/>
<dbReference type="PANTHER" id="PTHR43751:SF3">
    <property type="entry name" value="SULFATASE N-TERMINAL DOMAIN-CONTAINING PROTEIN"/>
    <property type="match status" value="1"/>
</dbReference>
<dbReference type="PANTHER" id="PTHR43751">
    <property type="entry name" value="SULFATASE"/>
    <property type="match status" value="1"/>
</dbReference>
<dbReference type="AlphaFoldDB" id="A0A6N8F3Z8"/>
<feature type="transmembrane region" description="Helical" evidence="2">
    <location>
        <begin position="54"/>
        <end position="72"/>
    </location>
</feature>
<feature type="region of interest" description="Disordered" evidence="1">
    <location>
        <begin position="146"/>
        <end position="191"/>
    </location>
</feature>
<comment type="caution">
    <text evidence="5">The sequence shown here is derived from an EMBL/GenBank/DDBJ whole genome shotgun (WGS) entry which is preliminary data.</text>
</comment>
<protein>
    <submittedName>
        <fullName evidence="5">Sulfatase-like hydrolase/transferase</fullName>
    </submittedName>
</protein>
<feature type="compositionally biased region" description="Basic and acidic residues" evidence="1">
    <location>
        <begin position="170"/>
        <end position="186"/>
    </location>
</feature>
<keyword evidence="2" id="KW-1133">Transmembrane helix</keyword>
<dbReference type="InterPro" id="IPR052701">
    <property type="entry name" value="GAG_Ulvan_Degrading_Sulfatases"/>
</dbReference>
<feature type="transmembrane region" description="Helical" evidence="2">
    <location>
        <begin position="12"/>
        <end position="42"/>
    </location>
</feature>
<evidence type="ECO:0000313" key="5">
    <source>
        <dbReference type="EMBL" id="MUH71396.1"/>
    </source>
</evidence>
<dbReference type="EMBL" id="WOCD01000001">
    <property type="protein sequence ID" value="MUH71396.1"/>
    <property type="molecule type" value="Genomic_DNA"/>
</dbReference>
<dbReference type="InterPro" id="IPR000917">
    <property type="entry name" value="Sulfatase_N"/>
</dbReference>
<dbReference type="InterPro" id="IPR024588">
    <property type="entry name" value="YejM_N"/>
</dbReference>
<name>A0A6N8F3Z8_9GAMM</name>
<sequence length="575" mass="63378">MFFNMLINDFKGVGISIGMVLASIVVAAVVFAINALVVIYLIKKAPRLKSLKANGILFGLFLISQLIHIVGFEYKVNAVTKYTPYLPYYAPITSGSLMAKLQAKWPSVFPEINHEEQALLSSLVNDSNKGGLFKYPKSELQCQVEPLDRSADGSKVDSKVDSSNGSKSGSKSDSKSGSKSESKSGSKSESMAEVVGLRPNILIFVAESWRQDALNADVTPKIHAISELPNSSLFNNHLSGGSVTVNGMFSLLYGLNPTYRPFAESAPMANRSAFIKQLENLGYDIGVYTSSNLEPFSLQTMLFGQLDESQFFNPMDADVDVNDAVVTERVIQDIRAGNKSNKPWFKLVFLTSSHHAYNYPNRFEKFTPVEQNPERFVFNPGMEPGPLVNRYKNSVHYIDDLFGQIWASVAESQYAENTLTVITSDHGEEFDDNKIGFWGHGNNFSRAQVAVPMVIHQGAKLKQALVSQGKSLIKSTNQLTGHVDLVPTIMADVLACKNPVSDYASGFSLFNEKPDRDGLVVASYIDTAYIMDNSVFSTNLALGNYNFNDMNKSAGEVNFQKLNKLKIQSTSMLNR</sequence>
<dbReference type="GO" id="GO:0016740">
    <property type="term" value="F:transferase activity"/>
    <property type="evidence" value="ECO:0007669"/>
    <property type="project" value="UniProtKB-KW"/>
</dbReference>
<keyword evidence="5" id="KW-0378">Hydrolase</keyword>
<accession>A0A6N8F3Z8</accession>
<keyword evidence="5" id="KW-0808">Transferase</keyword>
<evidence type="ECO:0000259" key="3">
    <source>
        <dbReference type="Pfam" id="PF00884"/>
    </source>
</evidence>
<dbReference type="Pfam" id="PF11893">
    <property type="entry name" value="DUF3413"/>
    <property type="match status" value="1"/>
</dbReference>
<dbReference type="PIRSF" id="PIRSF004950">
    <property type="entry name" value="Mmb_sulf_HI0842"/>
    <property type="match status" value="1"/>
</dbReference>
<dbReference type="InterPro" id="IPR012159">
    <property type="entry name" value="YejM-like"/>
</dbReference>
<evidence type="ECO:0000313" key="6">
    <source>
        <dbReference type="Proteomes" id="UP000439994"/>
    </source>
</evidence>
<organism evidence="5 6">
    <name type="scientific">Psychrosphaera haliotis</name>
    <dbReference type="NCBI Taxonomy" id="555083"/>
    <lineage>
        <taxon>Bacteria</taxon>
        <taxon>Pseudomonadati</taxon>
        <taxon>Pseudomonadota</taxon>
        <taxon>Gammaproteobacteria</taxon>
        <taxon>Alteromonadales</taxon>
        <taxon>Pseudoalteromonadaceae</taxon>
        <taxon>Psychrosphaera</taxon>
    </lineage>
</organism>
<proteinExistence type="predicted"/>
<feature type="compositionally biased region" description="Basic and acidic residues" evidence="1">
    <location>
        <begin position="146"/>
        <end position="160"/>
    </location>
</feature>
<dbReference type="InterPro" id="IPR017850">
    <property type="entry name" value="Alkaline_phosphatase_core_sf"/>
</dbReference>
<dbReference type="Gene3D" id="3.40.720.10">
    <property type="entry name" value="Alkaline Phosphatase, subunit A"/>
    <property type="match status" value="1"/>
</dbReference>
<gene>
    <name evidence="5" type="ORF">GNP35_02115</name>
</gene>
<keyword evidence="2" id="KW-0472">Membrane</keyword>
<evidence type="ECO:0000256" key="2">
    <source>
        <dbReference type="SAM" id="Phobius"/>
    </source>
</evidence>
<dbReference type="GO" id="GO:0016787">
    <property type="term" value="F:hydrolase activity"/>
    <property type="evidence" value="ECO:0007669"/>
    <property type="project" value="UniProtKB-KW"/>
</dbReference>
<dbReference type="Proteomes" id="UP000439994">
    <property type="component" value="Unassembled WGS sequence"/>
</dbReference>
<reference evidence="5 6" key="1">
    <citation type="submission" date="2019-11" db="EMBL/GenBank/DDBJ databases">
        <title>P. haliotis isolates from Z. marina roots.</title>
        <authorList>
            <person name="Cohen M."/>
            <person name="Jospin G."/>
            <person name="Eisen J.A."/>
            <person name="Coil D.A."/>
        </authorList>
    </citation>
    <scope>NUCLEOTIDE SEQUENCE [LARGE SCALE GENOMIC DNA]</scope>
    <source>
        <strain evidence="5 6">UCD-MCMsp1aY</strain>
    </source>
</reference>
<feature type="domain" description="Inner membrane protein YejM N-terminal" evidence="4">
    <location>
        <begin position="20"/>
        <end position="103"/>
    </location>
</feature>
<keyword evidence="2" id="KW-0812">Transmembrane</keyword>
<dbReference type="Pfam" id="PF00884">
    <property type="entry name" value="Sulfatase"/>
    <property type="match status" value="1"/>
</dbReference>